<feature type="domain" description="Low molecular weight protein antigen 6 PH" evidence="2">
    <location>
        <begin position="59"/>
        <end position="92"/>
    </location>
</feature>
<dbReference type="Pfam" id="PF10756">
    <property type="entry name" value="bPH_6"/>
    <property type="match status" value="1"/>
</dbReference>
<evidence type="ECO:0000313" key="4">
    <source>
        <dbReference type="Proteomes" id="UP001183809"/>
    </source>
</evidence>
<evidence type="ECO:0000313" key="3">
    <source>
        <dbReference type="EMBL" id="MDT0467236.1"/>
    </source>
</evidence>
<comment type="caution">
    <text evidence="3">The sequence shown here is derived from an EMBL/GenBank/DDBJ whole genome shotgun (WGS) entry which is preliminary data.</text>
</comment>
<keyword evidence="1" id="KW-0472">Membrane</keyword>
<dbReference type="RefSeq" id="WP_311698699.1">
    <property type="nucleotide sequence ID" value="NZ_JAVREY010000050.1"/>
</dbReference>
<feature type="transmembrane region" description="Helical" evidence="1">
    <location>
        <begin position="40"/>
        <end position="62"/>
    </location>
</feature>
<proteinExistence type="predicted"/>
<dbReference type="EMBL" id="JAVREY010000050">
    <property type="protein sequence ID" value="MDT0467236.1"/>
    <property type="molecule type" value="Genomic_DNA"/>
</dbReference>
<reference evidence="4" key="1">
    <citation type="submission" date="2023-07" db="EMBL/GenBank/DDBJ databases">
        <title>30 novel species of actinomycetes from the DSMZ collection.</title>
        <authorList>
            <person name="Nouioui I."/>
        </authorList>
    </citation>
    <scope>NUCLEOTIDE SEQUENCE [LARGE SCALE GENOMIC DNA]</scope>
    <source>
        <strain evidence="4">DSM 41699</strain>
    </source>
</reference>
<evidence type="ECO:0000259" key="2">
    <source>
        <dbReference type="Pfam" id="PF10756"/>
    </source>
</evidence>
<evidence type="ECO:0000256" key="1">
    <source>
        <dbReference type="SAM" id="Phobius"/>
    </source>
</evidence>
<keyword evidence="4" id="KW-1185">Reference proteome</keyword>
<dbReference type="InterPro" id="IPR019692">
    <property type="entry name" value="CFP-6_PH"/>
</dbReference>
<sequence length="130" mass="13860">MTRGPQPVAVAGIATGGVSLAVVLRPGIDALPSTQGGMLWKALAGMLLVIPLLIAFTLRPAVCANDHRLRIRNPVRAITLPWGAVSGLRAGHLNEVFDQIGSEYQLWAIPVSARGLRRAGRERAGWPSPR</sequence>
<accession>A0ABU2U2F4</accession>
<gene>
    <name evidence="3" type="ORF">RM764_30255</name>
</gene>
<keyword evidence="1" id="KW-0812">Transmembrane</keyword>
<keyword evidence="1" id="KW-1133">Transmembrane helix</keyword>
<protein>
    <submittedName>
        <fullName evidence="3">PH domain-containing protein</fullName>
    </submittedName>
</protein>
<feature type="transmembrane region" description="Helical" evidence="1">
    <location>
        <begin position="7"/>
        <end position="28"/>
    </location>
</feature>
<dbReference type="Proteomes" id="UP001183809">
    <property type="component" value="Unassembled WGS sequence"/>
</dbReference>
<name>A0ABU2U2F4_9ACTN</name>
<organism evidence="3 4">
    <name type="scientific">Streptomyces gibsoniae</name>
    <dbReference type="NCBI Taxonomy" id="3075529"/>
    <lineage>
        <taxon>Bacteria</taxon>
        <taxon>Bacillati</taxon>
        <taxon>Actinomycetota</taxon>
        <taxon>Actinomycetes</taxon>
        <taxon>Kitasatosporales</taxon>
        <taxon>Streptomycetaceae</taxon>
        <taxon>Streptomyces</taxon>
    </lineage>
</organism>